<reference evidence="1 2" key="1">
    <citation type="journal article" date="2021" name="J. Hered.">
        <title>A chromosome-level genome assembly of the parasitoid wasp, Cotesia glomerata (Hymenoptera: Braconidae).</title>
        <authorList>
            <person name="Pinto B.J."/>
            <person name="Weis J.J."/>
            <person name="Gamble T."/>
            <person name="Ode P.J."/>
            <person name="Paul R."/>
            <person name="Zaspel J.M."/>
        </authorList>
    </citation>
    <scope>NUCLEOTIDE SEQUENCE [LARGE SCALE GENOMIC DNA]</scope>
    <source>
        <strain evidence="1">CgM1</strain>
    </source>
</reference>
<accession>A0AAV7I1Q4</accession>
<evidence type="ECO:0000313" key="1">
    <source>
        <dbReference type="EMBL" id="KAH0539286.1"/>
    </source>
</evidence>
<proteinExistence type="predicted"/>
<organism evidence="1 2">
    <name type="scientific">Cotesia glomerata</name>
    <name type="common">Lepidopteran parasitic wasp</name>
    <name type="synonym">Apanteles glomeratus</name>
    <dbReference type="NCBI Taxonomy" id="32391"/>
    <lineage>
        <taxon>Eukaryota</taxon>
        <taxon>Metazoa</taxon>
        <taxon>Ecdysozoa</taxon>
        <taxon>Arthropoda</taxon>
        <taxon>Hexapoda</taxon>
        <taxon>Insecta</taxon>
        <taxon>Pterygota</taxon>
        <taxon>Neoptera</taxon>
        <taxon>Endopterygota</taxon>
        <taxon>Hymenoptera</taxon>
        <taxon>Apocrita</taxon>
        <taxon>Ichneumonoidea</taxon>
        <taxon>Braconidae</taxon>
        <taxon>Microgastrinae</taxon>
        <taxon>Cotesia</taxon>
    </lineage>
</organism>
<sequence length="183" mass="21647">MKVPKKYPTDGRRDPQDTEYYCQISAKHQPRTYKKRYIYYYDYAKRYKKSDPDIAFIGLNESIIFNSTKKISVPIARPCHEIDYDSCLITQLKDRDRGHFEYKCKVTFEDKEINDGFMEQSYQKQFGKLDCSPKTSEQTTYYGGNPIVCRLKKSDPKKYVQIGILQLDGSDYKYIYLPDIVNL</sequence>
<keyword evidence="2" id="KW-1185">Reference proteome</keyword>
<name>A0AAV7I1Q4_COTGL</name>
<dbReference type="Proteomes" id="UP000826195">
    <property type="component" value="Unassembled WGS sequence"/>
</dbReference>
<dbReference type="AlphaFoldDB" id="A0AAV7I1Q4"/>
<comment type="caution">
    <text evidence="1">The sequence shown here is derived from an EMBL/GenBank/DDBJ whole genome shotgun (WGS) entry which is preliminary data.</text>
</comment>
<dbReference type="EMBL" id="JAHXZJ010002609">
    <property type="protein sequence ID" value="KAH0539286.1"/>
    <property type="molecule type" value="Genomic_DNA"/>
</dbReference>
<protein>
    <submittedName>
        <fullName evidence="1">Uncharacterized protein</fullName>
    </submittedName>
</protein>
<gene>
    <name evidence="1" type="ORF">KQX54_003589</name>
</gene>
<evidence type="ECO:0000313" key="2">
    <source>
        <dbReference type="Proteomes" id="UP000826195"/>
    </source>
</evidence>